<name>A0A2M6WIB6_9BACT</name>
<protein>
    <submittedName>
        <fullName evidence="7">Uncharacterized protein</fullName>
    </submittedName>
</protein>
<keyword evidence="5" id="KW-0472">Membrane</keyword>
<dbReference type="AlphaFoldDB" id="A0A2M6WIB6"/>
<comment type="subcellular location">
    <subcellularLocation>
        <location evidence="1">Membrane</location>
    </subcellularLocation>
</comment>
<evidence type="ECO:0000256" key="5">
    <source>
        <dbReference type="ARBA" id="ARBA00023136"/>
    </source>
</evidence>
<dbReference type="InterPro" id="IPR000711">
    <property type="entry name" value="ATPase_OSCP/dsu"/>
</dbReference>
<organism evidence="7 8">
    <name type="scientific">Candidatus Harrisonbacteria bacterium CG10_big_fil_rev_8_21_14_0_10_42_17</name>
    <dbReference type="NCBI Taxonomy" id="1974584"/>
    <lineage>
        <taxon>Bacteria</taxon>
        <taxon>Candidatus Harrisoniibacteriota</taxon>
    </lineage>
</organism>
<evidence type="ECO:0000313" key="8">
    <source>
        <dbReference type="Proteomes" id="UP000228635"/>
    </source>
</evidence>
<dbReference type="EMBL" id="PFBA01000017">
    <property type="protein sequence ID" value="PIT92515.1"/>
    <property type="molecule type" value="Genomic_DNA"/>
</dbReference>
<comment type="caution">
    <text evidence="7">The sequence shown here is derived from an EMBL/GenBank/DDBJ whole genome shotgun (WGS) entry which is preliminary data.</text>
</comment>
<accession>A0A2M6WIB6</accession>
<keyword evidence="6" id="KW-0066">ATP synthesis</keyword>
<keyword evidence="2" id="KW-0813">Transport</keyword>
<evidence type="ECO:0000256" key="4">
    <source>
        <dbReference type="ARBA" id="ARBA00023065"/>
    </source>
</evidence>
<reference evidence="8" key="1">
    <citation type="submission" date="2017-09" db="EMBL/GenBank/DDBJ databases">
        <title>Depth-based differentiation of microbial function through sediment-hosted aquifers and enrichment of novel symbionts in the deep terrestrial subsurface.</title>
        <authorList>
            <person name="Probst A.J."/>
            <person name="Ladd B."/>
            <person name="Jarett J.K."/>
            <person name="Geller-Mcgrath D.E."/>
            <person name="Sieber C.M.K."/>
            <person name="Emerson J.B."/>
            <person name="Anantharaman K."/>
            <person name="Thomas B.C."/>
            <person name="Malmstrom R."/>
            <person name="Stieglmeier M."/>
            <person name="Klingl A."/>
            <person name="Woyke T."/>
            <person name="Ryan C.M."/>
            <person name="Banfield J.F."/>
        </authorList>
    </citation>
    <scope>NUCLEOTIDE SEQUENCE [LARGE SCALE GENOMIC DNA]</scope>
</reference>
<evidence type="ECO:0000256" key="6">
    <source>
        <dbReference type="ARBA" id="ARBA00023310"/>
    </source>
</evidence>
<evidence type="ECO:0000256" key="3">
    <source>
        <dbReference type="ARBA" id="ARBA00022781"/>
    </source>
</evidence>
<proteinExistence type="predicted"/>
<dbReference type="GO" id="GO:0016020">
    <property type="term" value="C:membrane"/>
    <property type="evidence" value="ECO:0007669"/>
    <property type="project" value="UniProtKB-SubCell"/>
</dbReference>
<sequence length="121" mass="13540">MEEKYAHTILKLIHAGMEPSDAVSRIHKMLQEKGRIGLWPSIKRAFIRLVQAHAQKEDGTLLLPVGANKEEVAIRAGVLLSDVEIKEDETLIGGWIFKKGSTLVDASYKTQLKQLYTQATK</sequence>
<evidence type="ECO:0000256" key="1">
    <source>
        <dbReference type="ARBA" id="ARBA00004370"/>
    </source>
</evidence>
<keyword evidence="3" id="KW-0375">Hydrogen ion transport</keyword>
<keyword evidence="4" id="KW-0406">Ion transport</keyword>
<evidence type="ECO:0000313" key="7">
    <source>
        <dbReference type="EMBL" id="PIT92515.1"/>
    </source>
</evidence>
<gene>
    <name evidence="7" type="ORF">COU08_02020</name>
</gene>
<evidence type="ECO:0000256" key="2">
    <source>
        <dbReference type="ARBA" id="ARBA00022448"/>
    </source>
</evidence>
<dbReference type="Pfam" id="PF00213">
    <property type="entry name" value="OSCP"/>
    <property type="match status" value="1"/>
</dbReference>
<dbReference type="GO" id="GO:0046933">
    <property type="term" value="F:proton-transporting ATP synthase activity, rotational mechanism"/>
    <property type="evidence" value="ECO:0007669"/>
    <property type="project" value="InterPro"/>
</dbReference>
<dbReference type="Proteomes" id="UP000228635">
    <property type="component" value="Unassembled WGS sequence"/>
</dbReference>